<comment type="similarity">
    <text evidence="1">Belongs to the HIBADH-related family.</text>
</comment>
<sequence length="300" mass="30831">MTQSNQKIGFIGLGIMGAPMAGHLVDAGHQLFVNTHGAVPDTLASRVTTCKSGAEVAQQADIVFLMLPDTPDVQLVLFGDGGVAAGLSKGKVVVDMSSIDPIATKGFAARIRELGCDYIDAPVSGGEVGAKAASLTIMCGGDEGVFGRVRPLLEKMGKNITLVGGNGDGQTTKVANQIIVALNIAAVGEALVFASKAGADPAKVRQALMGGFASSRILEVHGERMIKRTFEPGFRISLHQKDLNLAMTGARALGVALPQTASAAQLMNACAALGHGQADHSALVRALEAMAQHPVMPDAT</sequence>
<protein>
    <submittedName>
        <fullName evidence="6">2-hydroxy-3-oxopropionate reductase</fullName>
        <ecNumber evidence="6">1.1.1.60</ecNumber>
    </submittedName>
</protein>
<dbReference type="Gene3D" id="3.40.50.720">
    <property type="entry name" value="NAD(P)-binding Rossmann-like Domain"/>
    <property type="match status" value="1"/>
</dbReference>
<evidence type="ECO:0000313" key="6">
    <source>
        <dbReference type="EMBL" id="MDM0046041.1"/>
    </source>
</evidence>
<accession>A0ABT7NDN2</accession>
<evidence type="ECO:0000256" key="1">
    <source>
        <dbReference type="ARBA" id="ARBA00009080"/>
    </source>
</evidence>
<proteinExistence type="inferred from homology"/>
<feature type="domain" description="3-hydroxyisobutyrate dehydrogenase-like NAD-binding" evidence="5">
    <location>
        <begin position="167"/>
        <end position="287"/>
    </location>
</feature>
<dbReference type="InterPro" id="IPR002204">
    <property type="entry name" value="3-OH-isobutyrate_DH-rel_CS"/>
</dbReference>
<dbReference type="EC" id="1.1.1.60" evidence="6"/>
<evidence type="ECO:0000313" key="7">
    <source>
        <dbReference type="Proteomes" id="UP001174908"/>
    </source>
</evidence>
<evidence type="ECO:0000256" key="2">
    <source>
        <dbReference type="ARBA" id="ARBA00023002"/>
    </source>
</evidence>
<evidence type="ECO:0000259" key="4">
    <source>
        <dbReference type="Pfam" id="PF03446"/>
    </source>
</evidence>
<dbReference type="InterPro" id="IPR006398">
    <property type="entry name" value="Tartro_sem_red"/>
</dbReference>
<evidence type="ECO:0000256" key="3">
    <source>
        <dbReference type="ARBA" id="ARBA00023027"/>
    </source>
</evidence>
<dbReference type="RefSeq" id="WP_286661137.1">
    <property type="nucleotide sequence ID" value="NZ_JASZYV010000003.1"/>
</dbReference>
<dbReference type="SUPFAM" id="SSF51735">
    <property type="entry name" value="NAD(P)-binding Rossmann-fold domains"/>
    <property type="match status" value="1"/>
</dbReference>
<dbReference type="InterPro" id="IPR015815">
    <property type="entry name" value="HIBADH-related"/>
</dbReference>
<name>A0ABT7NDN2_9BURK</name>
<dbReference type="PIRSF" id="PIRSF000103">
    <property type="entry name" value="HIBADH"/>
    <property type="match status" value="1"/>
</dbReference>
<comment type="caution">
    <text evidence="6">The sequence shown here is derived from an EMBL/GenBank/DDBJ whole genome shotgun (WGS) entry which is preliminary data.</text>
</comment>
<dbReference type="InterPro" id="IPR006115">
    <property type="entry name" value="6PGDH_NADP-bd"/>
</dbReference>
<dbReference type="GO" id="GO:0008679">
    <property type="term" value="F:2-hydroxy-3-oxopropionate reductase activity"/>
    <property type="evidence" value="ECO:0007669"/>
    <property type="project" value="UniProtKB-EC"/>
</dbReference>
<keyword evidence="7" id="KW-1185">Reference proteome</keyword>
<keyword evidence="2 6" id="KW-0560">Oxidoreductase</keyword>
<keyword evidence="3" id="KW-0520">NAD</keyword>
<evidence type="ECO:0000259" key="5">
    <source>
        <dbReference type="Pfam" id="PF14833"/>
    </source>
</evidence>
<organism evidence="6 7">
    <name type="scientific">Variovorax dokdonensis</name>
    <dbReference type="NCBI Taxonomy" id="344883"/>
    <lineage>
        <taxon>Bacteria</taxon>
        <taxon>Pseudomonadati</taxon>
        <taxon>Pseudomonadota</taxon>
        <taxon>Betaproteobacteria</taxon>
        <taxon>Burkholderiales</taxon>
        <taxon>Comamonadaceae</taxon>
        <taxon>Variovorax</taxon>
    </lineage>
</organism>
<dbReference type="NCBIfam" id="TIGR01505">
    <property type="entry name" value="tartro_sem_red"/>
    <property type="match status" value="1"/>
</dbReference>
<dbReference type="Gene3D" id="1.10.1040.10">
    <property type="entry name" value="N-(1-d-carboxylethyl)-l-norvaline Dehydrogenase, domain 2"/>
    <property type="match status" value="1"/>
</dbReference>
<reference evidence="6" key="1">
    <citation type="submission" date="2023-06" db="EMBL/GenBank/DDBJ databases">
        <authorList>
            <person name="Jiang Y."/>
            <person name="Liu Q."/>
        </authorList>
    </citation>
    <scope>NUCLEOTIDE SEQUENCE</scope>
    <source>
        <strain evidence="6">CGMCC 1.12089</strain>
    </source>
</reference>
<dbReference type="SUPFAM" id="SSF48179">
    <property type="entry name" value="6-phosphogluconate dehydrogenase C-terminal domain-like"/>
    <property type="match status" value="1"/>
</dbReference>
<dbReference type="Proteomes" id="UP001174908">
    <property type="component" value="Unassembled WGS sequence"/>
</dbReference>
<dbReference type="InterPro" id="IPR008927">
    <property type="entry name" value="6-PGluconate_DH-like_C_sf"/>
</dbReference>
<dbReference type="Pfam" id="PF14833">
    <property type="entry name" value="NAD_binding_11"/>
    <property type="match status" value="1"/>
</dbReference>
<dbReference type="InterPro" id="IPR013328">
    <property type="entry name" value="6PGD_dom2"/>
</dbReference>
<dbReference type="InterPro" id="IPR036291">
    <property type="entry name" value="NAD(P)-bd_dom_sf"/>
</dbReference>
<dbReference type="EMBL" id="JASZYV010000003">
    <property type="protein sequence ID" value="MDM0046041.1"/>
    <property type="molecule type" value="Genomic_DNA"/>
</dbReference>
<dbReference type="PANTHER" id="PTHR43060:SF15">
    <property type="entry name" value="3-HYDROXYISOBUTYRATE DEHYDROGENASE-LIKE 1, MITOCHONDRIAL-RELATED"/>
    <property type="match status" value="1"/>
</dbReference>
<dbReference type="PANTHER" id="PTHR43060">
    <property type="entry name" value="3-HYDROXYISOBUTYRATE DEHYDROGENASE-LIKE 1, MITOCHONDRIAL-RELATED"/>
    <property type="match status" value="1"/>
</dbReference>
<dbReference type="InterPro" id="IPR029154">
    <property type="entry name" value="HIBADH-like_NADP-bd"/>
</dbReference>
<dbReference type="Pfam" id="PF03446">
    <property type="entry name" value="NAD_binding_2"/>
    <property type="match status" value="1"/>
</dbReference>
<dbReference type="PROSITE" id="PS00895">
    <property type="entry name" value="3_HYDROXYISOBUT_DH"/>
    <property type="match status" value="1"/>
</dbReference>
<feature type="domain" description="6-phosphogluconate dehydrogenase NADP-binding" evidence="4">
    <location>
        <begin position="7"/>
        <end position="164"/>
    </location>
</feature>
<gene>
    <name evidence="6" type="ORF">QTH91_16245</name>
</gene>